<proteinExistence type="predicted"/>
<organism evidence="1 2">
    <name type="scientific">Brassica carinata</name>
    <name type="common">Ethiopian mustard</name>
    <name type="synonym">Abyssinian cabbage</name>
    <dbReference type="NCBI Taxonomy" id="52824"/>
    <lineage>
        <taxon>Eukaryota</taxon>
        <taxon>Viridiplantae</taxon>
        <taxon>Streptophyta</taxon>
        <taxon>Embryophyta</taxon>
        <taxon>Tracheophyta</taxon>
        <taxon>Spermatophyta</taxon>
        <taxon>Magnoliopsida</taxon>
        <taxon>eudicotyledons</taxon>
        <taxon>Gunneridae</taxon>
        <taxon>Pentapetalae</taxon>
        <taxon>rosids</taxon>
        <taxon>malvids</taxon>
        <taxon>Brassicales</taxon>
        <taxon>Brassicaceae</taxon>
        <taxon>Brassiceae</taxon>
        <taxon>Brassica</taxon>
    </lineage>
</organism>
<keyword evidence="2" id="KW-1185">Reference proteome</keyword>
<dbReference type="AlphaFoldDB" id="A0A8X7VT77"/>
<accession>A0A8X7VT77</accession>
<comment type="caution">
    <text evidence="1">The sequence shown here is derived from an EMBL/GenBank/DDBJ whole genome shotgun (WGS) entry which is preliminary data.</text>
</comment>
<dbReference type="Proteomes" id="UP000886595">
    <property type="component" value="Unassembled WGS sequence"/>
</dbReference>
<sequence>MDVVGQILSIKSHGLKNAEVKSPVVIRLLIAPTIEVYLSLWDQAAAMFREVLNSGDKTHSIFVVTAVNPKKELKRCTRRGLPCFNPKTEMKRKKLASIGNIQKYISNSNNKELDFNCKARIDEVLKQNGW</sequence>
<dbReference type="EMBL" id="JAAMPC010000004">
    <property type="protein sequence ID" value="KAG2316633.1"/>
    <property type="molecule type" value="Genomic_DNA"/>
</dbReference>
<protein>
    <submittedName>
        <fullName evidence="1">Uncharacterized protein</fullName>
    </submittedName>
</protein>
<evidence type="ECO:0000313" key="1">
    <source>
        <dbReference type="EMBL" id="KAG2316633.1"/>
    </source>
</evidence>
<reference evidence="1 2" key="1">
    <citation type="submission" date="2020-02" db="EMBL/GenBank/DDBJ databases">
        <authorList>
            <person name="Ma Q."/>
            <person name="Huang Y."/>
            <person name="Song X."/>
            <person name="Pei D."/>
        </authorList>
    </citation>
    <scope>NUCLEOTIDE SEQUENCE [LARGE SCALE GENOMIC DNA]</scope>
    <source>
        <strain evidence="1">Sxm20200214</strain>
        <tissue evidence="1">Leaf</tissue>
    </source>
</reference>
<gene>
    <name evidence="1" type="ORF">Bca52824_019755</name>
</gene>
<evidence type="ECO:0000313" key="2">
    <source>
        <dbReference type="Proteomes" id="UP000886595"/>
    </source>
</evidence>
<name>A0A8X7VT77_BRACI</name>